<dbReference type="Proteomes" id="UP000304941">
    <property type="component" value="Unassembled WGS sequence"/>
</dbReference>
<proteinExistence type="predicted"/>
<organism evidence="3 8">
    <name type="scientific">Pseudomonas edaphica</name>
    <dbReference type="NCBI Taxonomy" id="2006980"/>
    <lineage>
        <taxon>Bacteria</taxon>
        <taxon>Pseudomonadati</taxon>
        <taxon>Pseudomonadota</taxon>
        <taxon>Gammaproteobacteria</taxon>
        <taxon>Pseudomonadales</taxon>
        <taxon>Pseudomonadaceae</taxon>
        <taxon>Pseudomonas</taxon>
    </lineage>
</organism>
<evidence type="ECO:0000313" key="6">
    <source>
        <dbReference type="Proteomes" id="UP000560470"/>
    </source>
</evidence>
<dbReference type="Proteomes" id="UP000563268">
    <property type="component" value="Unassembled WGS sequence"/>
</dbReference>
<evidence type="ECO:0000313" key="3">
    <source>
        <dbReference type="EMBL" id="NWE82615.1"/>
    </source>
</evidence>
<evidence type="ECO:0000313" key="4">
    <source>
        <dbReference type="EMBL" id="TLG89304.1"/>
    </source>
</evidence>
<reference evidence="4 5" key="1">
    <citation type="submission" date="2019-05" db="EMBL/GenBank/DDBJ databases">
        <title>Pseudomonas edaphica sp. nov., isolated from rhizospheric soil of Cistus ladanifer L. in Spain.</title>
        <authorList>
            <person name="Peix A."/>
        </authorList>
    </citation>
    <scope>NUCLEOTIDE SEQUENCE [LARGE SCALE GENOMIC DNA]</scope>
    <source>
        <strain evidence="4 5">RD25</strain>
    </source>
</reference>
<dbReference type="AlphaFoldDB" id="A0A5R8QTJ3"/>
<dbReference type="EMBL" id="JACARM010000057">
    <property type="protein sequence ID" value="NWE10524.1"/>
    <property type="molecule type" value="Genomic_DNA"/>
</dbReference>
<evidence type="ECO:0000313" key="7">
    <source>
        <dbReference type="Proteomes" id="UP000563268"/>
    </source>
</evidence>
<dbReference type="RefSeq" id="WP_017139128.1">
    <property type="nucleotide sequence ID" value="NZ_JACAOZ010000033.1"/>
</dbReference>
<reference evidence="6 7" key="2">
    <citation type="submission" date="2020-04" db="EMBL/GenBank/DDBJ databases">
        <title>Molecular characterization of pseudomonads from Agaricus bisporus reveal novel blotch 2 pathogens in Western Europe.</title>
        <authorList>
            <person name="Taparia T."/>
            <person name="Krijger M."/>
            <person name="Haynes E."/>
            <person name="Elpinstone J.G."/>
            <person name="Noble R."/>
            <person name="Van Der Wolf J."/>
        </authorList>
    </citation>
    <scope>NUCLEOTIDE SEQUENCE [LARGE SCALE GENOMIC DNA]</scope>
    <source>
        <strain evidence="1 6">B7002</strain>
        <strain evidence="3 8">K6002</strain>
        <strain evidence="2 7">K7002</strain>
    </source>
</reference>
<gene>
    <name evidence="4" type="ORF">FEM54_22570</name>
    <name evidence="2" type="ORF">HX788_25810</name>
    <name evidence="3" type="ORF">HX795_10945</name>
    <name evidence="1" type="ORF">HX797_26020</name>
</gene>
<evidence type="ECO:0000313" key="8">
    <source>
        <dbReference type="Proteomes" id="UP000590218"/>
    </source>
</evidence>
<dbReference type="EMBL" id="VBVZ01000403">
    <property type="protein sequence ID" value="TLG89304.1"/>
    <property type="molecule type" value="Genomic_DNA"/>
</dbReference>
<dbReference type="Proteomes" id="UP000560470">
    <property type="component" value="Unassembled WGS sequence"/>
</dbReference>
<dbReference type="EMBL" id="JACARL010000056">
    <property type="protein sequence ID" value="NWE82615.1"/>
    <property type="molecule type" value="Genomic_DNA"/>
</dbReference>
<keyword evidence="5" id="KW-1185">Reference proteome</keyword>
<dbReference type="Proteomes" id="UP000590218">
    <property type="component" value="Unassembled WGS sequence"/>
</dbReference>
<evidence type="ECO:0000313" key="2">
    <source>
        <dbReference type="EMBL" id="NWE10524.1"/>
    </source>
</evidence>
<sequence length="182" mass="20787">MSDIHVKQSRHQHVHSDVSVSRRYLTELKASLTEEDIAQVLRAPNDLKSRKVLNEMRMHFSQESVDSMLKEPDAEEVAHLLTDIGKFLQKNSDEACVKLSTQLYFSDYQAAYDKQKIALLLKLISGKDDYGFRHVYEFFKGTAGAFEHLNGCVKDTAQTVMDMNTITEALNPTHIKSRMKAH</sequence>
<comment type="caution">
    <text evidence="3">The sequence shown here is derived from an EMBL/GenBank/DDBJ whole genome shotgun (WGS) entry which is preliminary data.</text>
</comment>
<dbReference type="EMBL" id="JACAOZ010000033">
    <property type="protein sequence ID" value="NVZ59729.1"/>
    <property type="molecule type" value="Genomic_DNA"/>
</dbReference>
<evidence type="ECO:0000313" key="5">
    <source>
        <dbReference type="Proteomes" id="UP000304941"/>
    </source>
</evidence>
<accession>A0A5R8QTJ3</accession>
<name>A0A5R8QTJ3_9PSED</name>
<protein>
    <submittedName>
        <fullName evidence="3">Uncharacterized protein</fullName>
    </submittedName>
</protein>
<evidence type="ECO:0000313" key="1">
    <source>
        <dbReference type="EMBL" id="NVZ59729.1"/>
    </source>
</evidence>